<evidence type="ECO:0000256" key="4">
    <source>
        <dbReference type="ARBA" id="ARBA00022723"/>
    </source>
</evidence>
<dbReference type="Proteomes" id="UP000294530">
    <property type="component" value="Unassembled WGS sequence"/>
</dbReference>
<evidence type="ECO:0000256" key="3">
    <source>
        <dbReference type="ARBA" id="ARBA00022617"/>
    </source>
</evidence>
<evidence type="ECO:0000256" key="2">
    <source>
        <dbReference type="ARBA" id="ARBA00022559"/>
    </source>
</evidence>
<comment type="similarity">
    <text evidence="7">Belongs to the chloroperoxidase family.</text>
</comment>
<evidence type="ECO:0000256" key="6">
    <source>
        <dbReference type="ARBA" id="ARBA00023004"/>
    </source>
</evidence>
<evidence type="ECO:0000259" key="8">
    <source>
        <dbReference type="Pfam" id="PF01328"/>
    </source>
</evidence>
<dbReference type="PANTHER" id="PTHR33577:SF9">
    <property type="entry name" value="PEROXIDASE STCC"/>
    <property type="match status" value="1"/>
</dbReference>
<protein>
    <recommendedName>
        <fullName evidence="8">Heme haloperoxidase family profile domain-containing protein</fullName>
    </recommendedName>
</protein>
<dbReference type="GO" id="GO:0046872">
    <property type="term" value="F:metal ion binding"/>
    <property type="evidence" value="ECO:0007669"/>
    <property type="project" value="UniProtKB-KW"/>
</dbReference>
<dbReference type="AlphaFoldDB" id="A0A976FCV5"/>
<evidence type="ECO:0000256" key="7">
    <source>
        <dbReference type="ARBA" id="ARBA00025795"/>
    </source>
</evidence>
<dbReference type="InterPro" id="IPR000028">
    <property type="entry name" value="Chloroperoxidase"/>
</dbReference>
<dbReference type="Pfam" id="PF01328">
    <property type="entry name" value="Peroxidase_2"/>
    <property type="match status" value="1"/>
</dbReference>
<evidence type="ECO:0000256" key="5">
    <source>
        <dbReference type="ARBA" id="ARBA00023002"/>
    </source>
</evidence>
<keyword evidence="2" id="KW-0575">Peroxidase</keyword>
<sequence length="125" mass="13828">MTKQLLNNNTWGNLRVAELGAARKARLADSEARNPTLTFGSPQQKVALFEAALLLLVFGSNNYETVKVEHASLFLINEELPDEWVRASNPVTIANVISTALKVGDAARFSGMRFKDLIRSFISLH</sequence>
<dbReference type="EMBL" id="SHOA02000019">
    <property type="protein sequence ID" value="TDH64752.1"/>
    <property type="molecule type" value="Genomic_DNA"/>
</dbReference>
<evidence type="ECO:0000313" key="10">
    <source>
        <dbReference type="Proteomes" id="UP000294530"/>
    </source>
</evidence>
<dbReference type="GO" id="GO:0004601">
    <property type="term" value="F:peroxidase activity"/>
    <property type="evidence" value="ECO:0007669"/>
    <property type="project" value="UniProtKB-KW"/>
</dbReference>
<keyword evidence="6" id="KW-0408">Iron</keyword>
<dbReference type="KEGG" id="blac:94346229"/>
<reference evidence="9 10" key="1">
    <citation type="journal article" date="2021" name="Genome Biol.">
        <title>AFLAP: assembly-free linkage analysis pipeline using k-mers from genome sequencing data.</title>
        <authorList>
            <person name="Fletcher K."/>
            <person name="Zhang L."/>
            <person name="Gil J."/>
            <person name="Han R."/>
            <person name="Cavanaugh K."/>
            <person name="Michelmore R."/>
        </authorList>
    </citation>
    <scope>NUCLEOTIDE SEQUENCE [LARGE SCALE GENOMIC DNA]</scope>
    <source>
        <strain evidence="9 10">SF5</strain>
    </source>
</reference>
<keyword evidence="5" id="KW-0560">Oxidoreductase</keyword>
<dbReference type="OrthoDB" id="407298at2759"/>
<dbReference type="GeneID" id="94346229"/>
<dbReference type="InterPro" id="IPR036851">
    <property type="entry name" value="Chloroperoxidase-like_sf"/>
</dbReference>
<gene>
    <name evidence="9" type="ORF">CCR75_002461</name>
</gene>
<name>A0A976FCV5_BRELC</name>
<accession>A0A976FCV5</accession>
<dbReference type="RefSeq" id="XP_067814251.1">
    <property type="nucleotide sequence ID" value="XM_067960558.1"/>
</dbReference>
<proteinExistence type="inferred from homology"/>
<evidence type="ECO:0000313" key="9">
    <source>
        <dbReference type="EMBL" id="TDH64752.1"/>
    </source>
</evidence>
<keyword evidence="3" id="KW-0349">Heme</keyword>
<comment type="cofactor">
    <cofactor evidence="1">
        <name>heme b</name>
        <dbReference type="ChEBI" id="CHEBI:60344"/>
    </cofactor>
</comment>
<comment type="caution">
    <text evidence="9">The sequence shown here is derived from an EMBL/GenBank/DDBJ whole genome shotgun (WGS) entry which is preliminary data.</text>
</comment>
<keyword evidence="4" id="KW-0479">Metal-binding</keyword>
<dbReference type="PANTHER" id="PTHR33577">
    <property type="entry name" value="STERIGMATOCYSTIN BIOSYNTHESIS PEROXIDASE STCC-RELATED"/>
    <property type="match status" value="1"/>
</dbReference>
<keyword evidence="10" id="KW-1185">Reference proteome</keyword>
<organism evidence="9 10">
    <name type="scientific">Bremia lactucae</name>
    <name type="common">Lettuce downy mildew</name>
    <dbReference type="NCBI Taxonomy" id="4779"/>
    <lineage>
        <taxon>Eukaryota</taxon>
        <taxon>Sar</taxon>
        <taxon>Stramenopiles</taxon>
        <taxon>Oomycota</taxon>
        <taxon>Peronosporomycetes</taxon>
        <taxon>Peronosporales</taxon>
        <taxon>Peronosporaceae</taxon>
        <taxon>Bremia</taxon>
    </lineage>
</organism>
<evidence type="ECO:0000256" key="1">
    <source>
        <dbReference type="ARBA" id="ARBA00001970"/>
    </source>
</evidence>
<feature type="domain" description="Heme haloperoxidase family profile" evidence="8">
    <location>
        <begin position="2"/>
        <end position="88"/>
    </location>
</feature>
<dbReference type="Gene3D" id="1.10.489.10">
    <property type="entry name" value="Chloroperoxidase-like"/>
    <property type="match status" value="1"/>
</dbReference>